<reference evidence="8 9" key="1">
    <citation type="journal article" date="2013" name="Int. J. Syst. Evol. Microbiol.">
        <title>Hoeflea suaedae sp. nov., an endophytic bacterium isolated from the root of the halophyte Suaeda maritima.</title>
        <authorList>
            <person name="Chung E.J."/>
            <person name="Park J.A."/>
            <person name="Pramanik P."/>
            <person name="Bibi F."/>
            <person name="Jeon C.O."/>
            <person name="Chung Y.R."/>
        </authorList>
    </citation>
    <scope>NUCLEOTIDE SEQUENCE [LARGE SCALE GENOMIC DNA]</scope>
    <source>
        <strain evidence="8 9">YC6898</strain>
    </source>
</reference>
<dbReference type="Pfam" id="PF13505">
    <property type="entry name" value="OMP_b-brl"/>
    <property type="match status" value="1"/>
</dbReference>
<dbReference type="Gene3D" id="2.40.160.20">
    <property type="match status" value="1"/>
</dbReference>
<evidence type="ECO:0000256" key="5">
    <source>
        <dbReference type="ARBA" id="ARBA00038306"/>
    </source>
</evidence>
<gene>
    <name evidence="8" type="ORF">E2A64_07415</name>
</gene>
<accession>A0A4R5PPW7</accession>
<sequence>MRKITLALAATAMALPLTIQARAADAISEAPPAPPVAEIETAPAYLWAGGYAGVYGGYKWGETDVTSNNDGWNGGVYGGYNWQANNFVYGVEGDVGYSGADGASAATGFSTESGAEGSLRARIGYDMNPFLVYGTAGVAATNLEMSDGASSDDNTMVGYTVGAGVETFLTEKVTARVEYRYSDYGSDDFNLDSGTVSSGYDDHSIRAGIGLKF</sequence>
<dbReference type="SUPFAM" id="SSF56925">
    <property type="entry name" value="OMPA-like"/>
    <property type="match status" value="1"/>
</dbReference>
<dbReference type="InterPro" id="IPR051692">
    <property type="entry name" value="OMP-like"/>
</dbReference>
<evidence type="ECO:0000313" key="8">
    <source>
        <dbReference type="EMBL" id="TDH38913.1"/>
    </source>
</evidence>
<dbReference type="InterPro" id="IPR011250">
    <property type="entry name" value="OMP/PagP_B-barrel"/>
</dbReference>
<dbReference type="PANTHER" id="PTHR34001:SF3">
    <property type="entry name" value="BLL7405 PROTEIN"/>
    <property type="match status" value="1"/>
</dbReference>
<feature type="chain" id="PRO_5020515845" evidence="6">
    <location>
        <begin position="24"/>
        <end position="213"/>
    </location>
</feature>
<protein>
    <submittedName>
        <fullName evidence="8">Porin family protein</fullName>
    </submittedName>
</protein>
<comment type="similarity">
    <text evidence="5">Belongs to the Omp25/RopB family.</text>
</comment>
<proteinExistence type="inferred from homology"/>
<keyword evidence="3" id="KW-0472">Membrane</keyword>
<name>A0A4R5PPW7_9HYPH</name>
<keyword evidence="9" id="KW-1185">Reference proteome</keyword>
<evidence type="ECO:0000256" key="6">
    <source>
        <dbReference type="SAM" id="SignalP"/>
    </source>
</evidence>
<evidence type="ECO:0000256" key="3">
    <source>
        <dbReference type="ARBA" id="ARBA00023136"/>
    </source>
</evidence>
<keyword evidence="4" id="KW-0998">Cell outer membrane</keyword>
<dbReference type="RefSeq" id="WP_133283747.1">
    <property type="nucleotide sequence ID" value="NZ_SMSI01000001.1"/>
</dbReference>
<comment type="subcellular location">
    <subcellularLocation>
        <location evidence="1">Cell outer membrane</location>
    </subcellularLocation>
</comment>
<evidence type="ECO:0000256" key="1">
    <source>
        <dbReference type="ARBA" id="ARBA00004442"/>
    </source>
</evidence>
<dbReference type="AlphaFoldDB" id="A0A4R5PPW7"/>
<feature type="domain" description="Outer membrane protein beta-barrel" evidence="7">
    <location>
        <begin position="40"/>
        <end position="213"/>
    </location>
</feature>
<evidence type="ECO:0000256" key="2">
    <source>
        <dbReference type="ARBA" id="ARBA00022729"/>
    </source>
</evidence>
<evidence type="ECO:0000313" key="9">
    <source>
        <dbReference type="Proteomes" id="UP000295131"/>
    </source>
</evidence>
<dbReference type="InterPro" id="IPR027385">
    <property type="entry name" value="Beta-barrel_OMP"/>
</dbReference>
<dbReference type="OrthoDB" id="9815357at2"/>
<comment type="caution">
    <text evidence="8">The sequence shown here is derived from an EMBL/GenBank/DDBJ whole genome shotgun (WGS) entry which is preliminary data.</text>
</comment>
<dbReference type="EMBL" id="SMSI01000001">
    <property type="protein sequence ID" value="TDH38913.1"/>
    <property type="molecule type" value="Genomic_DNA"/>
</dbReference>
<organism evidence="8 9">
    <name type="scientific">Pseudohoeflea suaedae</name>
    <dbReference type="NCBI Taxonomy" id="877384"/>
    <lineage>
        <taxon>Bacteria</taxon>
        <taxon>Pseudomonadati</taxon>
        <taxon>Pseudomonadota</taxon>
        <taxon>Alphaproteobacteria</taxon>
        <taxon>Hyphomicrobiales</taxon>
        <taxon>Rhizobiaceae</taxon>
        <taxon>Pseudohoeflea</taxon>
    </lineage>
</organism>
<evidence type="ECO:0000256" key="4">
    <source>
        <dbReference type="ARBA" id="ARBA00023237"/>
    </source>
</evidence>
<feature type="signal peptide" evidence="6">
    <location>
        <begin position="1"/>
        <end position="23"/>
    </location>
</feature>
<dbReference type="Proteomes" id="UP000295131">
    <property type="component" value="Unassembled WGS sequence"/>
</dbReference>
<evidence type="ECO:0000259" key="7">
    <source>
        <dbReference type="Pfam" id="PF13505"/>
    </source>
</evidence>
<keyword evidence="2 6" id="KW-0732">Signal</keyword>
<dbReference type="GO" id="GO:0009279">
    <property type="term" value="C:cell outer membrane"/>
    <property type="evidence" value="ECO:0007669"/>
    <property type="project" value="UniProtKB-SubCell"/>
</dbReference>
<dbReference type="PANTHER" id="PTHR34001">
    <property type="entry name" value="BLL7405 PROTEIN"/>
    <property type="match status" value="1"/>
</dbReference>